<evidence type="ECO:0000313" key="1">
    <source>
        <dbReference type="EMBL" id="EAZ88370.1"/>
    </source>
</evidence>
<organism evidence="1 2">
    <name type="scientific">Crocosphaera chwakensis CCY0110</name>
    <dbReference type="NCBI Taxonomy" id="391612"/>
    <lineage>
        <taxon>Bacteria</taxon>
        <taxon>Bacillati</taxon>
        <taxon>Cyanobacteriota</taxon>
        <taxon>Cyanophyceae</taxon>
        <taxon>Oscillatoriophycideae</taxon>
        <taxon>Chroococcales</taxon>
        <taxon>Aphanothecaceae</taxon>
        <taxon>Crocosphaera</taxon>
        <taxon>Crocosphaera chwakensis</taxon>
    </lineage>
</organism>
<dbReference type="eggNOG" id="ENOG5033B86">
    <property type="taxonomic scope" value="Bacteria"/>
</dbReference>
<proteinExistence type="predicted"/>
<name>A3IYS9_9CHRO</name>
<gene>
    <name evidence="1" type="ORF">CY0110_04358</name>
</gene>
<keyword evidence="2" id="KW-1185">Reference proteome</keyword>
<dbReference type="Proteomes" id="UP000003781">
    <property type="component" value="Unassembled WGS sequence"/>
</dbReference>
<protein>
    <recommendedName>
        <fullName evidence="3">Rubredoxin-like domain-containing protein</fullName>
    </recommendedName>
</protein>
<reference evidence="1 2" key="1">
    <citation type="submission" date="2007-03" db="EMBL/GenBank/DDBJ databases">
        <authorList>
            <person name="Stal L."/>
            <person name="Ferriera S."/>
            <person name="Johnson J."/>
            <person name="Kravitz S."/>
            <person name="Beeson K."/>
            <person name="Sutton G."/>
            <person name="Rogers Y.-H."/>
            <person name="Friedman R."/>
            <person name="Frazier M."/>
            <person name="Venter J.C."/>
        </authorList>
    </citation>
    <scope>NUCLEOTIDE SEQUENCE [LARGE SCALE GENOMIC DNA]</scope>
    <source>
        <strain evidence="1 2">CCY0110</strain>
    </source>
</reference>
<dbReference type="EMBL" id="AAXW01000087">
    <property type="protein sequence ID" value="EAZ88370.1"/>
    <property type="molecule type" value="Genomic_DNA"/>
</dbReference>
<evidence type="ECO:0008006" key="3">
    <source>
        <dbReference type="Google" id="ProtNLM"/>
    </source>
</evidence>
<comment type="caution">
    <text evidence="1">The sequence shown here is derived from an EMBL/GenBank/DDBJ whole genome shotgun (WGS) entry which is preliminary data.</text>
</comment>
<accession>A3IYS9</accession>
<sequence length="93" mass="11337">MVNNEELYFCRVCGFRYYNLPWGENNDNPSREICPCCGVEFGYEDSNLLGIQHYRKKWLETGTKWFEPRERPDDWSLEKQLDQIPEQYKYENL</sequence>
<evidence type="ECO:0000313" key="2">
    <source>
        <dbReference type="Proteomes" id="UP000003781"/>
    </source>
</evidence>
<dbReference type="RefSeq" id="WP_008278545.1">
    <property type="nucleotide sequence ID" value="NZ_AAXW01000087.1"/>
</dbReference>
<dbReference type="AlphaFoldDB" id="A3IYS9"/>
<dbReference type="OrthoDB" id="1456570at2"/>